<evidence type="ECO:0000313" key="1">
    <source>
        <dbReference type="EMBL" id="CAG8644412.1"/>
    </source>
</evidence>
<gene>
    <name evidence="1" type="ORF">ACOLOM_LOCUS8051</name>
</gene>
<comment type="caution">
    <text evidence="1">The sequence shown here is derived from an EMBL/GenBank/DDBJ whole genome shotgun (WGS) entry which is preliminary data.</text>
</comment>
<dbReference type="Proteomes" id="UP000789525">
    <property type="component" value="Unassembled WGS sequence"/>
</dbReference>
<proteinExistence type="predicted"/>
<reference evidence="1" key="1">
    <citation type="submission" date="2021-06" db="EMBL/GenBank/DDBJ databases">
        <authorList>
            <person name="Kallberg Y."/>
            <person name="Tangrot J."/>
            <person name="Rosling A."/>
        </authorList>
    </citation>
    <scope>NUCLEOTIDE SEQUENCE</scope>
    <source>
        <strain evidence="1">CL356</strain>
    </source>
</reference>
<keyword evidence="2" id="KW-1185">Reference proteome</keyword>
<evidence type="ECO:0000313" key="2">
    <source>
        <dbReference type="Proteomes" id="UP000789525"/>
    </source>
</evidence>
<name>A0ACA9NDW4_9GLOM</name>
<protein>
    <submittedName>
        <fullName evidence="1">3945_t:CDS:1</fullName>
    </submittedName>
</protein>
<dbReference type="EMBL" id="CAJVPT010019877">
    <property type="protein sequence ID" value="CAG8644412.1"/>
    <property type="molecule type" value="Genomic_DNA"/>
</dbReference>
<sequence length="139" mass="15335">GPGDLEGCLLEADLTLAPQSTVNLKGCPRSRLKAELGAQPDYHLARKWKSERESPSVIGGLLFHLHNPTFTGNPLVGNSGNINGVIFKLSEESVSKRKRNNDFEKGDDKVPKRTKTIDKAENIDDSRTDSEYDEADSRL</sequence>
<organism evidence="1 2">
    <name type="scientific">Acaulospora colombiana</name>
    <dbReference type="NCBI Taxonomy" id="27376"/>
    <lineage>
        <taxon>Eukaryota</taxon>
        <taxon>Fungi</taxon>
        <taxon>Fungi incertae sedis</taxon>
        <taxon>Mucoromycota</taxon>
        <taxon>Glomeromycotina</taxon>
        <taxon>Glomeromycetes</taxon>
        <taxon>Diversisporales</taxon>
        <taxon>Acaulosporaceae</taxon>
        <taxon>Acaulospora</taxon>
    </lineage>
</organism>
<feature type="non-terminal residue" evidence="1">
    <location>
        <position position="1"/>
    </location>
</feature>
<accession>A0ACA9NDW4</accession>